<proteinExistence type="predicted"/>
<dbReference type="AlphaFoldDB" id="A0A845LBM4"/>
<dbReference type="RefSeq" id="WP_161261537.1">
    <property type="nucleotide sequence ID" value="NZ_JAFBDC010000004.1"/>
</dbReference>
<name>A0A845LBM4_HELGE</name>
<dbReference type="OrthoDB" id="3176754at2"/>
<dbReference type="Proteomes" id="UP000471031">
    <property type="component" value="Unassembled WGS sequence"/>
</dbReference>
<accession>A0A845LBM4</accession>
<evidence type="ECO:0000313" key="1">
    <source>
        <dbReference type="EMBL" id="MZP42971.1"/>
    </source>
</evidence>
<protein>
    <submittedName>
        <fullName evidence="1">Uncharacterized protein</fullName>
    </submittedName>
</protein>
<keyword evidence="2" id="KW-1185">Reference proteome</keyword>
<gene>
    <name evidence="1" type="ORF">GTO89_07980</name>
</gene>
<dbReference type="EMBL" id="WXEX01000005">
    <property type="protein sequence ID" value="MZP42971.1"/>
    <property type="molecule type" value="Genomic_DNA"/>
</dbReference>
<sequence>MEWAIYCSDASELWKETALLDSPWLVDTAEAREELKIAETVDTAVTAGDMADTADRVRTAEKVKSAAAVESGLERFKRLYFGTEFCQRKLPSLSALSQALNWCKTQQMAMTLVTPYVSDLGLAQVSLLLKEFRQHHPQGEVVVNDWGVFRLVSEYRLTPVIGRLLVKTLRDPRMPESDEEIPIERGFFERVLAPKGVARVETDLPVGSQRPQGQPPQDHSSKFHAWGDDAWGDDLHSSKGVSRLPWKVSLYAPFSYVTTGRACLAGSLGAATAQRFTAHTPCKKECQTYTLQLAPDLIQAGNTVFFWHTSLPLEPPAGVDRIVIQAKPG</sequence>
<organism evidence="1 2">
    <name type="scientific">Heliomicrobium gestii</name>
    <name type="common">Heliobacterium gestii</name>
    <dbReference type="NCBI Taxonomy" id="2699"/>
    <lineage>
        <taxon>Bacteria</taxon>
        <taxon>Bacillati</taxon>
        <taxon>Bacillota</taxon>
        <taxon>Clostridia</taxon>
        <taxon>Eubacteriales</taxon>
        <taxon>Heliobacteriaceae</taxon>
        <taxon>Heliomicrobium</taxon>
    </lineage>
</organism>
<evidence type="ECO:0000313" key="2">
    <source>
        <dbReference type="Proteomes" id="UP000471031"/>
    </source>
</evidence>
<comment type="caution">
    <text evidence="1">The sequence shown here is derived from an EMBL/GenBank/DDBJ whole genome shotgun (WGS) entry which is preliminary data.</text>
</comment>
<reference evidence="1 2" key="1">
    <citation type="submission" date="2020-01" db="EMBL/GenBank/DDBJ databases">
        <title>Whole genome sequence of Heliobacterium gestii DSM 11169.</title>
        <authorList>
            <person name="Kyndt J.A."/>
            <person name="Meyer T.E."/>
        </authorList>
    </citation>
    <scope>NUCLEOTIDE SEQUENCE [LARGE SCALE GENOMIC DNA]</scope>
    <source>
        <strain evidence="1 2">DSM 11169</strain>
    </source>
</reference>